<reference evidence="2" key="1">
    <citation type="submission" date="2021-03" db="EMBL/GenBank/DDBJ databases">
        <authorList>
            <person name="Bekaert M."/>
        </authorList>
    </citation>
    <scope>NUCLEOTIDE SEQUENCE</scope>
</reference>
<gene>
    <name evidence="2" type="ORF">MEDL_26959</name>
</gene>
<dbReference type="PANTHER" id="PTHR46513">
    <property type="entry name" value="VITELLOGENIN RECEPTOR-LIKE PROTEIN-RELATED-RELATED"/>
    <property type="match status" value="1"/>
</dbReference>
<organism evidence="2 3">
    <name type="scientific">Mytilus edulis</name>
    <name type="common">Blue mussel</name>
    <dbReference type="NCBI Taxonomy" id="6550"/>
    <lineage>
        <taxon>Eukaryota</taxon>
        <taxon>Metazoa</taxon>
        <taxon>Spiralia</taxon>
        <taxon>Lophotrochozoa</taxon>
        <taxon>Mollusca</taxon>
        <taxon>Bivalvia</taxon>
        <taxon>Autobranchia</taxon>
        <taxon>Pteriomorphia</taxon>
        <taxon>Mytilida</taxon>
        <taxon>Mytiloidea</taxon>
        <taxon>Mytilidae</taxon>
        <taxon>Mytilinae</taxon>
        <taxon>Mytilus</taxon>
    </lineage>
</organism>
<dbReference type="Proteomes" id="UP000683360">
    <property type="component" value="Unassembled WGS sequence"/>
</dbReference>
<dbReference type="GO" id="GO:0042813">
    <property type="term" value="F:Wnt receptor activity"/>
    <property type="evidence" value="ECO:0007669"/>
    <property type="project" value="TreeGrafter"/>
</dbReference>
<dbReference type="InterPro" id="IPR000033">
    <property type="entry name" value="LDLR_classB_rpt"/>
</dbReference>
<dbReference type="InterPro" id="IPR032485">
    <property type="entry name" value="LRP1-like_beta_prop"/>
</dbReference>
<dbReference type="Gene3D" id="2.120.10.30">
    <property type="entry name" value="TolB, C-terminal domain"/>
    <property type="match status" value="1"/>
</dbReference>
<dbReference type="InterPro" id="IPR011042">
    <property type="entry name" value="6-blade_b-propeller_TolB-like"/>
</dbReference>
<dbReference type="GO" id="GO:0017147">
    <property type="term" value="F:Wnt-protein binding"/>
    <property type="evidence" value="ECO:0007669"/>
    <property type="project" value="TreeGrafter"/>
</dbReference>
<dbReference type="InterPro" id="IPR050778">
    <property type="entry name" value="Cueball_EGF_LRP_Nidogen"/>
</dbReference>
<evidence type="ECO:0000313" key="2">
    <source>
        <dbReference type="EMBL" id="CAG2213015.1"/>
    </source>
</evidence>
<dbReference type="SMART" id="SM00135">
    <property type="entry name" value="LY"/>
    <property type="match status" value="3"/>
</dbReference>
<dbReference type="AlphaFoldDB" id="A0A8S3RW15"/>
<dbReference type="PANTHER" id="PTHR46513:SF13">
    <property type="entry name" value="EGF-LIKE DOMAIN-CONTAINING PROTEIN"/>
    <property type="match status" value="1"/>
</dbReference>
<dbReference type="SUPFAM" id="SSF63825">
    <property type="entry name" value="YWTD domain"/>
    <property type="match status" value="1"/>
</dbReference>
<dbReference type="GO" id="GO:0060070">
    <property type="term" value="P:canonical Wnt signaling pathway"/>
    <property type="evidence" value="ECO:0007669"/>
    <property type="project" value="TreeGrafter"/>
</dbReference>
<keyword evidence="3" id="KW-1185">Reference proteome</keyword>
<dbReference type="OrthoDB" id="382013at2759"/>
<sequence length="282" mass="32522">MIKRSEKPEKIDSTWNSTATLPVIAIIISSSYIQNNLGLCEGIEEKLLFTTPTFVKEIDLNTAVVREIVKQNDEVFSMAYDYKEEYLYIPRRFQGDIVRFRYPNTQKVIFETIVAAQNPNGVAFDSVNKHLYYTEHDYDGTIMRCDSDGSNATTISSERYPYLLTLDIQNRLIFFGQADPNGQVCRLTLDGKDKLVFYRYSTNVYGIKVDLGNKLLYWMEYGPGRLQYSWYNGTGIETVVTYNSGHNNRNIDFNGDTIYFASSNRIMKTDKKGSFQLLFIQI</sequence>
<proteinExistence type="predicted"/>
<dbReference type="Pfam" id="PF16472">
    <property type="entry name" value="DUF5050"/>
    <property type="match status" value="1"/>
</dbReference>
<name>A0A8S3RW15_MYTED</name>
<accession>A0A8S3RW15</accession>
<dbReference type="GO" id="GO:0005886">
    <property type="term" value="C:plasma membrane"/>
    <property type="evidence" value="ECO:0007669"/>
    <property type="project" value="TreeGrafter"/>
</dbReference>
<evidence type="ECO:0000313" key="3">
    <source>
        <dbReference type="Proteomes" id="UP000683360"/>
    </source>
</evidence>
<protein>
    <recommendedName>
        <fullName evidence="1">Prolow-density lipoprotein receptor-related protein 1-like beta-propeller domain-containing protein</fullName>
    </recommendedName>
</protein>
<comment type="caution">
    <text evidence="2">The sequence shown here is derived from an EMBL/GenBank/DDBJ whole genome shotgun (WGS) entry which is preliminary data.</text>
</comment>
<dbReference type="EMBL" id="CAJPWZ010001321">
    <property type="protein sequence ID" value="CAG2213015.1"/>
    <property type="molecule type" value="Genomic_DNA"/>
</dbReference>
<evidence type="ECO:0000259" key="1">
    <source>
        <dbReference type="Pfam" id="PF16472"/>
    </source>
</evidence>
<feature type="domain" description="Prolow-density lipoprotein receptor-related protein 1-like beta-propeller" evidence="1">
    <location>
        <begin position="128"/>
        <end position="265"/>
    </location>
</feature>